<proteinExistence type="predicted"/>
<sequence>SERLKGPDNTSCYLGVFYNRCYRFTEMSVIFIDGENIFMLLNSLSEMHQWVISYSLTMVKTS</sequence>
<keyword evidence="2" id="KW-1185">Reference proteome</keyword>
<gene>
    <name evidence="1" type="ORF">CY34DRAFT_90300</name>
</gene>
<dbReference type="EMBL" id="KN835371">
    <property type="protein sequence ID" value="KIK38846.1"/>
    <property type="molecule type" value="Genomic_DNA"/>
</dbReference>
<accession>A0A0D0AAM2</accession>
<evidence type="ECO:0000313" key="1">
    <source>
        <dbReference type="EMBL" id="KIK38846.1"/>
    </source>
</evidence>
<dbReference type="AlphaFoldDB" id="A0A0D0AAM2"/>
<organism evidence="1 2">
    <name type="scientific">Suillus luteus UH-Slu-Lm8-n1</name>
    <dbReference type="NCBI Taxonomy" id="930992"/>
    <lineage>
        <taxon>Eukaryota</taxon>
        <taxon>Fungi</taxon>
        <taxon>Dikarya</taxon>
        <taxon>Basidiomycota</taxon>
        <taxon>Agaricomycotina</taxon>
        <taxon>Agaricomycetes</taxon>
        <taxon>Agaricomycetidae</taxon>
        <taxon>Boletales</taxon>
        <taxon>Suillineae</taxon>
        <taxon>Suillaceae</taxon>
        <taxon>Suillus</taxon>
    </lineage>
</organism>
<dbReference type="InParanoid" id="A0A0D0AAM2"/>
<dbReference type="HOGENOM" id="CLU_2910588_0_0_1"/>
<name>A0A0D0AAM2_9AGAM</name>
<evidence type="ECO:0000313" key="2">
    <source>
        <dbReference type="Proteomes" id="UP000054485"/>
    </source>
</evidence>
<dbReference type="Proteomes" id="UP000054485">
    <property type="component" value="Unassembled WGS sequence"/>
</dbReference>
<feature type="non-terminal residue" evidence="1">
    <location>
        <position position="1"/>
    </location>
</feature>
<reference evidence="2" key="2">
    <citation type="submission" date="2015-01" db="EMBL/GenBank/DDBJ databases">
        <title>Evolutionary Origins and Diversification of the Mycorrhizal Mutualists.</title>
        <authorList>
            <consortium name="DOE Joint Genome Institute"/>
            <consortium name="Mycorrhizal Genomics Consortium"/>
            <person name="Kohler A."/>
            <person name="Kuo A."/>
            <person name="Nagy L.G."/>
            <person name="Floudas D."/>
            <person name="Copeland A."/>
            <person name="Barry K.W."/>
            <person name="Cichocki N."/>
            <person name="Veneault-Fourrey C."/>
            <person name="LaButti K."/>
            <person name="Lindquist E.A."/>
            <person name="Lipzen A."/>
            <person name="Lundell T."/>
            <person name="Morin E."/>
            <person name="Murat C."/>
            <person name="Riley R."/>
            <person name="Ohm R."/>
            <person name="Sun H."/>
            <person name="Tunlid A."/>
            <person name="Henrissat B."/>
            <person name="Grigoriev I.V."/>
            <person name="Hibbett D.S."/>
            <person name="Martin F."/>
        </authorList>
    </citation>
    <scope>NUCLEOTIDE SEQUENCE [LARGE SCALE GENOMIC DNA]</scope>
    <source>
        <strain evidence="2">UH-Slu-Lm8-n1</strain>
    </source>
</reference>
<protein>
    <submittedName>
        <fullName evidence="1">Uncharacterized protein</fullName>
    </submittedName>
</protein>
<reference evidence="1 2" key="1">
    <citation type="submission" date="2014-04" db="EMBL/GenBank/DDBJ databases">
        <authorList>
            <consortium name="DOE Joint Genome Institute"/>
            <person name="Kuo A."/>
            <person name="Ruytinx J."/>
            <person name="Rineau F."/>
            <person name="Colpaert J."/>
            <person name="Kohler A."/>
            <person name="Nagy L.G."/>
            <person name="Floudas D."/>
            <person name="Copeland A."/>
            <person name="Barry K.W."/>
            <person name="Cichocki N."/>
            <person name="Veneault-Fourrey C."/>
            <person name="LaButti K."/>
            <person name="Lindquist E.A."/>
            <person name="Lipzen A."/>
            <person name="Lundell T."/>
            <person name="Morin E."/>
            <person name="Murat C."/>
            <person name="Sun H."/>
            <person name="Tunlid A."/>
            <person name="Henrissat B."/>
            <person name="Grigoriev I.V."/>
            <person name="Hibbett D.S."/>
            <person name="Martin F."/>
            <person name="Nordberg H.P."/>
            <person name="Cantor M.N."/>
            <person name="Hua S.X."/>
        </authorList>
    </citation>
    <scope>NUCLEOTIDE SEQUENCE [LARGE SCALE GENOMIC DNA]</scope>
    <source>
        <strain evidence="1 2">UH-Slu-Lm8-n1</strain>
    </source>
</reference>